<keyword evidence="2" id="KW-0560">Oxidoreductase</keyword>
<comment type="similarity">
    <text evidence="1">Belongs to the short-chain dehydrogenases/reductases (SDR) family.</text>
</comment>
<dbReference type="PRINTS" id="PR00081">
    <property type="entry name" value="GDHRDH"/>
</dbReference>
<feature type="domain" description="Ketoreductase" evidence="3">
    <location>
        <begin position="6"/>
        <end position="218"/>
    </location>
</feature>
<accession>A0ABW2F6B3</accession>
<comment type="caution">
    <text evidence="4">The sequence shown here is derived from an EMBL/GenBank/DDBJ whole genome shotgun (WGS) entry which is preliminary data.</text>
</comment>
<dbReference type="Proteomes" id="UP001596378">
    <property type="component" value="Unassembled WGS sequence"/>
</dbReference>
<dbReference type="Pfam" id="PF00106">
    <property type="entry name" value="adh_short"/>
    <property type="match status" value="1"/>
</dbReference>
<dbReference type="EMBL" id="JBHTAI010000002">
    <property type="protein sequence ID" value="MFC7147564.1"/>
    <property type="molecule type" value="Genomic_DNA"/>
</dbReference>
<dbReference type="SMART" id="SM00822">
    <property type="entry name" value="PKS_KR"/>
    <property type="match status" value="1"/>
</dbReference>
<organism evidence="4 5">
    <name type="scientific">Cohnella cellulosilytica</name>
    <dbReference type="NCBI Taxonomy" id="986710"/>
    <lineage>
        <taxon>Bacteria</taxon>
        <taxon>Bacillati</taxon>
        <taxon>Bacillota</taxon>
        <taxon>Bacilli</taxon>
        <taxon>Bacillales</taxon>
        <taxon>Paenibacillaceae</taxon>
        <taxon>Cohnella</taxon>
    </lineage>
</organism>
<gene>
    <name evidence="4" type="ORF">ACFQMJ_03360</name>
</gene>
<dbReference type="InterPro" id="IPR057326">
    <property type="entry name" value="KR_dom"/>
</dbReference>
<dbReference type="PANTHER" id="PTHR24320:SF152">
    <property type="entry name" value="SHORT-CHAIN DEHYDROGENASE_REDUCTASE FAMILY PROTEIN"/>
    <property type="match status" value="1"/>
</dbReference>
<evidence type="ECO:0000313" key="5">
    <source>
        <dbReference type="Proteomes" id="UP001596378"/>
    </source>
</evidence>
<name>A0ABW2F6B3_9BACL</name>
<evidence type="ECO:0000259" key="3">
    <source>
        <dbReference type="SMART" id="SM00822"/>
    </source>
</evidence>
<sequence>MIKPTKTVIITGANSGLGYECAKRIARTSPDYHIVIAGRSAERIERAAQSLAGETGVNRFTPVQLNLASLDSVRKFAEQWPQLGLPPLHGLICNAGVQYSGHIEQSEDGYEATFAVNYLGHFLLTNSLVEYMARNARIIVLSSITHDDQAKTPLPKPVLKSAEALANPFPQAGESIAEFAGRAYSTSKLCILMFAYELERRLSASGREDIAVNAFDPGGMLTGMTREWKPAARWMMKALWPLLRLAPNASTPRNSAKVLAEMAVSERYRGISGKFYSMIGSYRQGAREKQTSAVSYDKRQAQELWEGSERLIEARK</sequence>
<dbReference type="Gene3D" id="3.40.50.720">
    <property type="entry name" value="NAD(P)-binding Rossmann-like Domain"/>
    <property type="match status" value="1"/>
</dbReference>
<dbReference type="RefSeq" id="WP_378051101.1">
    <property type="nucleotide sequence ID" value="NZ_JBHMDN010000033.1"/>
</dbReference>
<reference evidence="5" key="1">
    <citation type="journal article" date="2019" name="Int. J. Syst. Evol. Microbiol.">
        <title>The Global Catalogue of Microorganisms (GCM) 10K type strain sequencing project: providing services to taxonomists for standard genome sequencing and annotation.</title>
        <authorList>
            <consortium name="The Broad Institute Genomics Platform"/>
            <consortium name="The Broad Institute Genome Sequencing Center for Infectious Disease"/>
            <person name="Wu L."/>
            <person name="Ma J."/>
        </authorList>
    </citation>
    <scope>NUCLEOTIDE SEQUENCE [LARGE SCALE GENOMIC DNA]</scope>
    <source>
        <strain evidence="5">KCTC 12907</strain>
    </source>
</reference>
<dbReference type="PANTHER" id="PTHR24320">
    <property type="entry name" value="RETINOL DEHYDROGENASE"/>
    <property type="match status" value="1"/>
</dbReference>
<keyword evidence="5" id="KW-1185">Reference proteome</keyword>
<dbReference type="InterPro" id="IPR002347">
    <property type="entry name" value="SDR_fam"/>
</dbReference>
<evidence type="ECO:0000256" key="2">
    <source>
        <dbReference type="ARBA" id="ARBA00023002"/>
    </source>
</evidence>
<proteinExistence type="inferred from homology"/>
<dbReference type="InterPro" id="IPR036291">
    <property type="entry name" value="NAD(P)-bd_dom_sf"/>
</dbReference>
<dbReference type="SUPFAM" id="SSF51735">
    <property type="entry name" value="NAD(P)-binding Rossmann-fold domains"/>
    <property type="match status" value="1"/>
</dbReference>
<evidence type="ECO:0000256" key="1">
    <source>
        <dbReference type="ARBA" id="ARBA00006484"/>
    </source>
</evidence>
<evidence type="ECO:0000313" key="4">
    <source>
        <dbReference type="EMBL" id="MFC7147564.1"/>
    </source>
</evidence>
<protein>
    <submittedName>
        <fullName evidence="4">SDR family NAD(P)-dependent oxidoreductase</fullName>
    </submittedName>
</protein>